<reference evidence="1" key="1">
    <citation type="submission" date="2021-02" db="EMBL/GenBank/DDBJ databases">
        <authorList>
            <consortium name="DOE Joint Genome Institute"/>
            <person name="Ahrendt S."/>
            <person name="Looney B.P."/>
            <person name="Miyauchi S."/>
            <person name="Morin E."/>
            <person name="Drula E."/>
            <person name="Courty P.E."/>
            <person name="Chicoki N."/>
            <person name="Fauchery L."/>
            <person name="Kohler A."/>
            <person name="Kuo A."/>
            <person name="Labutti K."/>
            <person name="Pangilinan J."/>
            <person name="Lipzen A."/>
            <person name="Riley R."/>
            <person name="Andreopoulos W."/>
            <person name="He G."/>
            <person name="Johnson J."/>
            <person name="Barry K.W."/>
            <person name="Grigoriev I.V."/>
            <person name="Nagy L."/>
            <person name="Hibbett D."/>
            <person name="Henrissat B."/>
            <person name="Matheny P.B."/>
            <person name="Labbe J."/>
            <person name="Martin F."/>
        </authorList>
    </citation>
    <scope>NUCLEOTIDE SEQUENCE</scope>
    <source>
        <strain evidence="1">FP105234-sp</strain>
    </source>
</reference>
<organism evidence="1 2">
    <name type="scientific">Auriscalpium vulgare</name>
    <dbReference type="NCBI Taxonomy" id="40419"/>
    <lineage>
        <taxon>Eukaryota</taxon>
        <taxon>Fungi</taxon>
        <taxon>Dikarya</taxon>
        <taxon>Basidiomycota</taxon>
        <taxon>Agaricomycotina</taxon>
        <taxon>Agaricomycetes</taxon>
        <taxon>Russulales</taxon>
        <taxon>Auriscalpiaceae</taxon>
        <taxon>Auriscalpium</taxon>
    </lineage>
</organism>
<protein>
    <submittedName>
        <fullName evidence="1">Alpha/beta-hydrolase</fullName>
    </submittedName>
</protein>
<comment type="caution">
    <text evidence="1">The sequence shown here is derived from an EMBL/GenBank/DDBJ whole genome shotgun (WGS) entry which is preliminary data.</text>
</comment>
<sequence length="542" mass="56938">MVFLLRLSPLLLVSLVAASPLLPFVSPALHPRQSIYTKTITTPIGTAHGTLTLGGAASFAVKYANVTRWQESSVASTWQLPNGASDPAVLPLPCAQIGLDDDSEFSEDCLSMLLYVPLTINPVANMPTLLWIHGGSFVVGSATDAGLDGSALAKATNSIVAVIQYRLGSLGFNAPNGPTNLALKDIINGLKFLQLTVPSFGGSASKITVAGQSSGANMIRALLAVPSASSLFQSAILQSDPMDYGFLSTSVQGELQDYFNSQINCTVSDSACLRALPVDDILTASEALLSNGANIDAAATAAEPIRPVHDGILITSTLDSSTPFPHVSKPVLVTTVQNEAGPTIYSIFPDPITASYFDGFVSYSFDEPMASKLLASADYTVPVLADGESADARVQLEAMGTDQVWRCASWTFARSWASHGANAFVGLYTVGSTYPDNTAVPFCTQGDTVCHEDDIEIVFGTASNPTSAQTALIKEMQARYNAFLHTGNPNPAGSNYTVWNSATSSNANAIHLGSSGMAAVGACDPSFWGSSDVPFDYQLYDI</sequence>
<reference evidence="1" key="2">
    <citation type="journal article" date="2022" name="New Phytol.">
        <title>Evolutionary transition to the ectomycorrhizal habit in the genomes of a hyperdiverse lineage of mushroom-forming fungi.</title>
        <authorList>
            <person name="Looney B."/>
            <person name="Miyauchi S."/>
            <person name="Morin E."/>
            <person name="Drula E."/>
            <person name="Courty P.E."/>
            <person name="Kohler A."/>
            <person name="Kuo A."/>
            <person name="LaButti K."/>
            <person name="Pangilinan J."/>
            <person name="Lipzen A."/>
            <person name="Riley R."/>
            <person name="Andreopoulos W."/>
            <person name="He G."/>
            <person name="Johnson J."/>
            <person name="Nolan M."/>
            <person name="Tritt A."/>
            <person name="Barry K.W."/>
            <person name="Grigoriev I.V."/>
            <person name="Nagy L.G."/>
            <person name="Hibbett D."/>
            <person name="Henrissat B."/>
            <person name="Matheny P.B."/>
            <person name="Labbe J."/>
            <person name="Martin F.M."/>
        </authorList>
    </citation>
    <scope>NUCLEOTIDE SEQUENCE</scope>
    <source>
        <strain evidence="1">FP105234-sp</strain>
    </source>
</reference>
<proteinExistence type="predicted"/>
<evidence type="ECO:0000313" key="2">
    <source>
        <dbReference type="Proteomes" id="UP000814033"/>
    </source>
</evidence>
<name>A0ACB8RJG1_9AGAM</name>
<evidence type="ECO:0000313" key="1">
    <source>
        <dbReference type="EMBL" id="KAI0044314.1"/>
    </source>
</evidence>
<accession>A0ACB8RJG1</accession>
<dbReference type="EMBL" id="MU275987">
    <property type="protein sequence ID" value="KAI0044314.1"/>
    <property type="molecule type" value="Genomic_DNA"/>
</dbReference>
<keyword evidence="2" id="KW-1185">Reference proteome</keyword>
<gene>
    <name evidence="1" type="ORF">FA95DRAFT_1497268</name>
</gene>
<dbReference type="Proteomes" id="UP000814033">
    <property type="component" value="Unassembled WGS sequence"/>
</dbReference>